<evidence type="ECO:0000313" key="3">
    <source>
        <dbReference type="EMBL" id="PQP98269.1"/>
    </source>
</evidence>
<feature type="compositionally biased region" description="Basic and acidic residues" evidence="1">
    <location>
        <begin position="68"/>
        <end position="81"/>
    </location>
</feature>
<keyword evidence="3" id="KW-0675">Receptor</keyword>
<keyword evidence="3" id="KW-0808">Transferase</keyword>
<keyword evidence="2" id="KW-0812">Transmembrane</keyword>
<evidence type="ECO:0000256" key="1">
    <source>
        <dbReference type="SAM" id="MobiDB-lite"/>
    </source>
</evidence>
<keyword evidence="2" id="KW-0472">Membrane</keyword>
<reference evidence="3 4" key="1">
    <citation type="submission" date="2018-02" db="EMBL/GenBank/DDBJ databases">
        <title>Draft genome of wild Prunus yedoensis var. nudiflora.</title>
        <authorList>
            <person name="Baek S."/>
            <person name="Kim J.-H."/>
            <person name="Choi K."/>
            <person name="Kim G.-B."/>
            <person name="Cho A."/>
            <person name="Jang H."/>
            <person name="Shin C.-H."/>
            <person name="Yu H.-J."/>
            <person name="Mun J.-H."/>
        </authorList>
    </citation>
    <scope>NUCLEOTIDE SEQUENCE [LARGE SCALE GENOMIC DNA]</scope>
    <source>
        <strain evidence="4">cv. Jeju island</strain>
        <tissue evidence="3">Leaf</tissue>
    </source>
</reference>
<dbReference type="AlphaFoldDB" id="A0A314XZ61"/>
<dbReference type="GO" id="GO:0016301">
    <property type="term" value="F:kinase activity"/>
    <property type="evidence" value="ECO:0007669"/>
    <property type="project" value="UniProtKB-KW"/>
</dbReference>
<dbReference type="GO" id="GO:0016020">
    <property type="term" value="C:membrane"/>
    <property type="evidence" value="ECO:0007669"/>
    <property type="project" value="TreeGrafter"/>
</dbReference>
<dbReference type="OrthoDB" id="1103805at2759"/>
<proteinExistence type="predicted"/>
<dbReference type="Gene3D" id="1.10.510.10">
    <property type="entry name" value="Transferase(Phosphotransferase) domain 1"/>
    <property type="match status" value="1"/>
</dbReference>
<organism evidence="3 4">
    <name type="scientific">Prunus yedoensis var. nudiflora</name>
    <dbReference type="NCBI Taxonomy" id="2094558"/>
    <lineage>
        <taxon>Eukaryota</taxon>
        <taxon>Viridiplantae</taxon>
        <taxon>Streptophyta</taxon>
        <taxon>Embryophyta</taxon>
        <taxon>Tracheophyta</taxon>
        <taxon>Spermatophyta</taxon>
        <taxon>Magnoliopsida</taxon>
        <taxon>eudicotyledons</taxon>
        <taxon>Gunneridae</taxon>
        <taxon>Pentapetalae</taxon>
        <taxon>rosids</taxon>
        <taxon>fabids</taxon>
        <taxon>Rosales</taxon>
        <taxon>Rosaceae</taxon>
        <taxon>Amygdaloideae</taxon>
        <taxon>Amygdaleae</taxon>
        <taxon>Prunus</taxon>
    </lineage>
</organism>
<evidence type="ECO:0000313" key="4">
    <source>
        <dbReference type="Proteomes" id="UP000250321"/>
    </source>
</evidence>
<dbReference type="Proteomes" id="UP000250321">
    <property type="component" value="Unassembled WGS sequence"/>
</dbReference>
<dbReference type="STRING" id="2094558.A0A314XZ61"/>
<dbReference type="PANTHER" id="PTHR48055:SF55">
    <property type="entry name" value="PROTEIN KINASE DOMAIN-CONTAINING PROTEIN"/>
    <property type="match status" value="1"/>
</dbReference>
<feature type="region of interest" description="Disordered" evidence="1">
    <location>
        <begin position="57"/>
        <end position="88"/>
    </location>
</feature>
<dbReference type="PANTHER" id="PTHR48055">
    <property type="entry name" value="LEUCINE-RICH REPEAT RECEPTOR PROTEIN KINASE EMS1"/>
    <property type="match status" value="1"/>
</dbReference>
<dbReference type="EMBL" id="PJQY01001909">
    <property type="protein sequence ID" value="PQP98269.1"/>
    <property type="molecule type" value="Genomic_DNA"/>
</dbReference>
<keyword evidence="4" id="KW-1185">Reference proteome</keyword>
<evidence type="ECO:0000256" key="2">
    <source>
        <dbReference type="SAM" id="Phobius"/>
    </source>
</evidence>
<keyword evidence="3" id="KW-0418">Kinase</keyword>
<name>A0A314XZ61_PRUYE</name>
<sequence length="110" mass="12399">MGGQVSILGTIYSYGIFLLEMFTRKRATDDMFTDGLSIHQFTNAALPDHASDVADPSLLLERDDAEGNDDRHGGDMQERPSTRNRYRHPVQKRRLEKCLVSVMKIGLSCL</sequence>
<dbReference type="InterPro" id="IPR051564">
    <property type="entry name" value="LRR_receptor-like_kinase"/>
</dbReference>
<accession>A0A314XZ61</accession>
<gene>
    <name evidence="3" type="ORF">Pyn_26100</name>
</gene>
<comment type="caution">
    <text evidence="3">The sequence shown here is derived from an EMBL/GenBank/DDBJ whole genome shotgun (WGS) entry which is preliminary data.</text>
</comment>
<feature type="transmembrane region" description="Helical" evidence="2">
    <location>
        <begin position="6"/>
        <end position="23"/>
    </location>
</feature>
<keyword evidence="2" id="KW-1133">Transmembrane helix</keyword>
<protein>
    <submittedName>
        <fullName evidence="3">Putative LRR receptor-like serine/threonine-protein kinase</fullName>
    </submittedName>
</protein>